<dbReference type="EMBL" id="BONE01000007">
    <property type="protein sequence ID" value="GIF71739.1"/>
    <property type="molecule type" value="Genomic_DNA"/>
</dbReference>
<comment type="caution">
    <text evidence="1">The sequence shown here is derived from an EMBL/GenBank/DDBJ whole genome shotgun (WGS) entry which is preliminary data.</text>
</comment>
<evidence type="ECO:0000313" key="2">
    <source>
        <dbReference type="Proteomes" id="UP000604117"/>
    </source>
</evidence>
<keyword evidence="2" id="KW-1185">Reference proteome</keyword>
<sequence>MVGGSLRACPTIVRMTQSKKDDWQPPRQPDCACREHLDDVRALVIPNADWDEDPTFEQLLETGSLGVRPIEAKERYMAYFDADQNETRLGPLHWGMWAADEIYGCYADDAELPVDKAIAAQPGVTLVEWYDREEFLIGAPELCESGLLAAIARAFEDPRVRA</sequence>
<evidence type="ECO:0000313" key="1">
    <source>
        <dbReference type="EMBL" id="GIF71739.1"/>
    </source>
</evidence>
<accession>A0ABQ4CKC6</accession>
<protein>
    <submittedName>
        <fullName evidence="1">Uncharacterized protein</fullName>
    </submittedName>
</protein>
<dbReference type="Proteomes" id="UP000604117">
    <property type="component" value="Unassembled WGS sequence"/>
</dbReference>
<organism evidence="1 2">
    <name type="scientific">Asanoa siamensis</name>
    <dbReference type="NCBI Taxonomy" id="926357"/>
    <lineage>
        <taxon>Bacteria</taxon>
        <taxon>Bacillati</taxon>
        <taxon>Actinomycetota</taxon>
        <taxon>Actinomycetes</taxon>
        <taxon>Micromonosporales</taxon>
        <taxon>Micromonosporaceae</taxon>
        <taxon>Asanoa</taxon>
    </lineage>
</organism>
<reference evidence="1 2" key="1">
    <citation type="submission" date="2021-01" db="EMBL/GenBank/DDBJ databases">
        <title>Whole genome shotgun sequence of Asanoa siamensis NBRC 107932.</title>
        <authorList>
            <person name="Komaki H."/>
            <person name="Tamura T."/>
        </authorList>
    </citation>
    <scope>NUCLEOTIDE SEQUENCE [LARGE SCALE GENOMIC DNA]</scope>
    <source>
        <strain evidence="1 2">NBRC 107932</strain>
    </source>
</reference>
<proteinExistence type="predicted"/>
<name>A0ABQ4CKC6_9ACTN</name>
<gene>
    <name evidence="1" type="ORF">Asi02nite_12570</name>
</gene>